<dbReference type="EMBL" id="AP018248">
    <property type="protein sequence ID" value="BAZ00090.1"/>
    <property type="molecule type" value="Genomic_DNA"/>
</dbReference>
<dbReference type="PANTHER" id="PTHR36489:SF1">
    <property type="entry name" value="G-PROTEIN COUPLED RECEPTORS FAMILY 1 PROFILE DOMAIN-CONTAINING PROTEIN"/>
    <property type="match status" value="1"/>
</dbReference>
<dbReference type="PANTHER" id="PTHR36489">
    <property type="entry name" value="PROTEIN-COUPLED RECEPTOR GPR1, PUTATIVE-RELATED"/>
    <property type="match status" value="1"/>
</dbReference>
<dbReference type="Gene3D" id="3.40.50.410">
    <property type="entry name" value="von Willebrand factor, type A domain"/>
    <property type="match status" value="1"/>
</dbReference>
<dbReference type="RefSeq" id="WP_190446067.1">
    <property type="nucleotide sequence ID" value="NZ_CAWNJS010000001.1"/>
</dbReference>
<dbReference type="SUPFAM" id="SSF53300">
    <property type="entry name" value="vWA-like"/>
    <property type="match status" value="1"/>
</dbReference>
<protein>
    <recommendedName>
        <fullName evidence="3">VWFA domain-containing protein</fullName>
    </recommendedName>
</protein>
<keyword evidence="2" id="KW-1185">Reference proteome</keyword>
<accession>A0A1Z4N2W9</accession>
<dbReference type="Gene3D" id="2.130.10.10">
    <property type="entry name" value="YVTN repeat-like/Quinoprotein amine dehydrogenase"/>
    <property type="match status" value="1"/>
</dbReference>
<dbReference type="InterPro" id="IPR036465">
    <property type="entry name" value="vWFA_dom_sf"/>
</dbReference>
<evidence type="ECO:0000313" key="2">
    <source>
        <dbReference type="Proteomes" id="UP000218785"/>
    </source>
</evidence>
<gene>
    <name evidence="1" type="ORF">NIES37_40730</name>
</gene>
<dbReference type="KEGG" id="ttq:NIES37_40730"/>
<evidence type="ECO:0008006" key="3">
    <source>
        <dbReference type="Google" id="ProtNLM"/>
    </source>
</evidence>
<name>A0A1Z4N2W9_9CYAN</name>
<proteinExistence type="predicted"/>
<organism evidence="1 2">
    <name type="scientific">Tolypothrix tenuis PCC 7101</name>
    <dbReference type="NCBI Taxonomy" id="231146"/>
    <lineage>
        <taxon>Bacteria</taxon>
        <taxon>Bacillati</taxon>
        <taxon>Cyanobacteriota</taxon>
        <taxon>Cyanophyceae</taxon>
        <taxon>Nostocales</taxon>
        <taxon>Tolypothrichaceae</taxon>
        <taxon>Tolypothrix</taxon>
    </lineage>
</organism>
<evidence type="ECO:0000313" key="1">
    <source>
        <dbReference type="EMBL" id="BAZ00090.1"/>
    </source>
</evidence>
<reference evidence="1 2" key="1">
    <citation type="submission" date="2017-06" db="EMBL/GenBank/DDBJ databases">
        <title>Genome sequencing of cyanobaciteial culture collection at National Institute for Environmental Studies (NIES).</title>
        <authorList>
            <person name="Hirose Y."/>
            <person name="Shimura Y."/>
            <person name="Fujisawa T."/>
            <person name="Nakamura Y."/>
            <person name="Kawachi M."/>
        </authorList>
    </citation>
    <scope>NUCLEOTIDE SEQUENCE [LARGE SCALE GENOMIC DNA]</scope>
    <source>
        <strain evidence="1 2">NIES-37</strain>
    </source>
</reference>
<dbReference type="Proteomes" id="UP000218785">
    <property type="component" value="Chromosome"/>
</dbReference>
<dbReference type="InterPro" id="IPR015943">
    <property type="entry name" value="WD40/YVTN_repeat-like_dom_sf"/>
</dbReference>
<dbReference type="SUPFAM" id="SSF63825">
    <property type="entry name" value="YWTD domain"/>
    <property type="match status" value="1"/>
</dbReference>
<sequence>MNKQANSTPAVDLVIVIDTSPSMRDEAQALSDAAASAIAKAKSSCPSDLRVVWLGIEGIWKGTNFDQTIRTYLTQKVKVSESKLRGRKRGELKSAGAQEDAARAIEDICDYFDWRKDALRAIFYLGDEALEGGGDKTEQKDIKAADNSIQTAQKAKVTVHTYFGTSNSKHQAGIKSEYARVAASTGGQSFTDKDTINGFSAVLEKVICGSRTVQHLNPATTIKLQSGAVYIQDCVSNELSKLYTLDLATGKATFIGEIVTEVSDIAFVGSELYGLDREGDKTRLVKIDLNSGDAIAIGDIGFAAAGLAYNRQRQTLYATTAKQLIAINLQTGKGTPAATVADKDYNCGEVAFDADGKAYITLIGYEKKKLLASTNLDTGEVKHIGDTGFADVASMEFVGDVLYGVTGNFFNLGKDGQLIRIDTKTGKGTLVAITEPVGRWAGISIYQPVTAATTAVTSKGKSEEESEKAKVSQEIKNVKEESMTILTIDTKKNCYVIDANQMNHLQQNVASSYVFEKGSYDIRITSGSYSYANTKTEGEPFVLLWIYGVDGSTFINQNTGFEVGATWTTLNGYNDSLKLVVKEKAVLNALFFDLNNADNSGAINLTINSNKPYFNPQTLTVDSKRNCYVLDEKHLSSLKQYGANFVELAPGNYRIKIREGNASYWSDNKKFNIEPWALMWLKGGRTITKLTGIEVRETWLSLNGLKDEVVLEIKEKTTLTGLFFDTYKEDNEGQIILAIEPINAAELAERYQKQEKIVTNGSVTNVTTETVTTINGNGGGSGSREAVGVGSGREFTFRINEEEFKKKWEQQLQQITSSIKVIDETDVTLEAKYWDQLEQWLLKNYEKHFKNLSVEIAKVRFSMDAYLQQMEFSLNQHLQGWSSYLDKLVEDKINIEISNKINQQINQYVDQTFEQRIRNNVGLIINNIVNKQELNQYIDRHVNQQIDQTFEQRIRNNVGLIINNLVNKQELNQYIDQHVNQQVDQTFEQKVRNNVSLIINNLVNKQELNQYIDQHVNQQVDQTFEQKINNNVELIINSIINKQELNQYIDNHVNQQVDQSFEQKIQNNINAITQNIVANNTVINNYVNQQIDQGFEEKVRNNIEIIISNIINKQELNRYIDQHVEQSFEQKIRNNIQLITQNLITDNSELSQYFSQVIDNSFEQKIQNHIQVITQNIINDNDVLNNYVEQRLQQTVNHNTEINHNIVNIVANSTEINSKIENIRNEWNETFISLVTHRVDELINIIGGREAFIKLITQNIVHNNAEINQYVSQQIDITYEQKVQNYVKLITQNIVNNNDVLNQYFDQRLQHNVTNNKVVINQIFDNDQITQKIQNILVDNSQIHQKIENVVINSNEINNRILNFVVNSNEINNKINNVYKDVDIKLENVRNEWNQSFITLVRQYVNELINIIGDNDTFNLRIANVINVKVDELLNQILRIRNELTVIINNADRHLYEWTLGELMAIKGCLTDRQALVEQLVTFSTELRVKLDNTNCVDINTFKPFKPLSIPQQLPANR</sequence>